<dbReference type="PRINTS" id="PR00070">
    <property type="entry name" value="DHFR"/>
</dbReference>
<dbReference type="PANTHER" id="PTHR48069:SF3">
    <property type="entry name" value="DIHYDROFOLATE REDUCTASE"/>
    <property type="match status" value="1"/>
</dbReference>
<dbReference type="RefSeq" id="WP_092461339.1">
    <property type="nucleotide sequence ID" value="NZ_BJEE01000002.1"/>
</dbReference>
<dbReference type="STRING" id="1505725.GA0061074_101309"/>
<comment type="similarity">
    <text evidence="2">Belongs to the dihydrofolate reductase family.</text>
</comment>
<dbReference type="PROSITE" id="PS51330">
    <property type="entry name" value="DHFR_2"/>
    <property type="match status" value="1"/>
</dbReference>
<dbReference type="Pfam" id="PF00186">
    <property type="entry name" value="DHFR_1"/>
    <property type="match status" value="1"/>
</dbReference>
<evidence type="ECO:0000313" key="8">
    <source>
        <dbReference type="EMBL" id="SCB77428.1"/>
    </source>
</evidence>
<dbReference type="EC" id="1.5.1.3" evidence="3"/>
<dbReference type="InterPro" id="IPR024072">
    <property type="entry name" value="DHFR-like_dom_sf"/>
</dbReference>
<evidence type="ECO:0000256" key="1">
    <source>
        <dbReference type="ARBA" id="ARBA00004903"/>
    </source>
</evidence>
<keyword evidence="5" id="KW-0521">NADP</keyword>
<dbReference type="OrthoDB" id="9804315at2"/>
<evidence type="ECO:0000256" key="6">
    <source>
        <dbReference type="ARBA" id="ARBA00023002"/>
    </source>
</evidence>
<accession>A0A1C3Z595</accession>
<comment type="pathway">
    <text evidence="1">Cofactor biosynthesis; tetrahydrofolate biosynthesis; 5,6,7,8-tetrahydrofolate from 7,8-dihydrofolate: step 1/1.</text>
</comment>
<dbReference type="Gene3D" id="3.40.430.10">
    <property type="entry name" value="Dihydrofolate Reductase, subunit A"/>
    <property type="match status" value="1"/>
</dbReference>
<dbReference type="InterPro" id="IPR001796">
    <property type="entry name" value="DHFR_dom"/>
</dbReference>
<evidence type="ECO:0000256" key="3">
    <source>
        <dbReference type="ARBA" id="ARBA00012856"/>
    </source>
</evidence>
<evidence type="ECO:0000259" key="7">
    <source>
        <dbReference type="PROSITE" id="PS51330"/>
    </source>
</evidence>
<dbReference type="GO" id="GO:0046655">
    <property type="term" value="P:folic acid metabolic process"/>
    <property type="evidence" value="ECO:0007669"/>
    <property type="project" value="TreeGrafter"/>
</dbReference>
<sequence length="165" mass="18586">MAEKNLIWAQTLDGTIALNGQVPWHQKADLHFFKQETINELALMGRNTMKSMHGRPLPDRLNVVLTHDETLTVPEGFQKVYSVAEAEKLADENGLKLQVIGGKAIYDSFLDIADALYVTYLQTDFTGDVKMAPVDQTVWQAETLDKGPADDSNDYAWQLVKYTRL</sequence>
<keyword evidence="6" id="KW-0560">Oxidoreductase</keyword>
<dbReference type="GO" id="GO:0006730">
    <property type="term" value="P:one-carbon metabolic process"/>
    <property type="evidence" value="ECO:0007669"/>
    <property type="project" value="UniProtKB-KW"/>
</dbReference>
<dbReference type="GO" id="GO:0050661">
    <property type="term" value="F:NADP binding"/>
    <property type="evidence" value="ECO:0007669"/>
    <property type="project" value="InterPro"/>
</dbReference>
<evidence type="ECO:0000256" key="4">
    <source>
        <dbReference type="ARBA" id="ARBA00022563"/>
    </source>
</evidence>
<evidence type="ECO:0000313" key="9">
    <source>
        <dbReference type="Proteomes" id="UP000199268"/>
    </source>
</evidence>
<dbReference type="SUPFAM" id="SSF53597">
    <property type="entry name" value="Dihydrofolate reductase-like"/>
    <property type="match status" value="1"/>
</dbReference>
<dbReference type="Proteomes" id="UP000199268">
    <property type="component" value="Unassembled WGS sequence"/>
</dbReference>
<feature type="domain" description="DHFR" evidence="7">
    <location>
        <begin position="3"/>
        <end position="164"/>
    </location>
</feature>
<gene>
    <name evidence="8" type="ORF">GA0061074_101309</name>
</gene>
<name>A0A1C3Z595_9LACO</name>
<dbReference type="AlphaFoldDB" id="A0A1C3Z595"/>
<dbReference type="InterPro" id="IPR012259">
    <property type="entry name" value="DHFR"/>
</dbReference>
<reference evidence="9" key="1">
    <citation type="submission" date="2016-08" db="EMBL/GenBank/DDBJ databases">
        <authorList>
            <person name="Varghese N."/>
            <person name="Submissions Spin"/>
        </authorList>
    </citation>
    <scope>NUCLEOTIDE SEQUENCE [LARGE SCALE GENOMIC DNA]</scope>
    <source>
        <strain evidence="9">R-53094</strain>
    </source>
</reference>
<dbReference type="GO" id="GO:0005829">
    <property type="term" value="C:cytosol"/>
    <property type="evidence" value="ECO:0007669"/>
    <property type="project" value="TreeGrafter"/>
</dbReference>
<keyword evidence="9" id="KW-1185">Reference proteome</keyword>
<dbReference type="UniPathway" id="UPA00077">
    <property type="reaction ID" value="UER00158"/>
</dbReference>
<keyword evidence="4" id="KW-0554">One-carbon metabolism</keyword>
<dbReference type="GO" id="GO:0004146">
    <property type="term" value="F:dihydrofolate reductase activity"/>
    <property type="evidence" value="ECO:0007669"/>
    <property type="project" value="UniProtKB-EC"/>
</dbReference>
<dbReference type="PANTHER" id="PTHR48069">
    <property type="entry name" value="DIHYDROFOLATE REDUCTASE"/>
    <property type="match status" value="1"/>
</dbReference>
<evidence type="ECO:0000256" key="2">
    <source>
        <dbReference type="ARBA" id="ARBA00009539"/>
    </source>
</evidence>
<dbReference type="GO" id="GO:0046654">
    <property type="term" value="P:tetrahydrofolate biosynthetic process"/>
    <property type="evidence" value="ECO:0007669"/>
    <property type="project" value="UniProtKB-UniPathway"/>
</dbReference>
<proteinExistence type="inferred from homology"/>
<evidence type="ECO:0000256" key="5">
    <source>
        <dbReference type="ARBA" id="ARBA00022857"/>
    </source>
</evidence>
<organism evidence="8 9">
    <name type="scientific">Weissella bombi</name>
    <dbReference type="NCBI Taxonomy" id="1505725"/>
    <lineage>
        <taxon>Bacteria</taxon>
        <taxon>Bacillati</taxon>
        <taxon>Bacillota</taxon>
        <taxon>Bacilli</taxon>
        <taxon>Lactobacillales</taxon>
        <taxon>Lactobacillaceae</taxon>
        <taxon>Weissella</taxon>
    </lineage>
</organism>
<dbReference type="CDD" id="cd00209">
    <property type="entry name" value="DHFR"/>
    <property type="match status" value="1"/>
</dbReference>
<protein>
    <recommendedName>
        <fullName evidence="3">dihydrofolate reductase</fullName>
        <ecNumber evidence="3">1.5.1.3</ecNumber>
    </recommendedName>
</protein>
<dbReference type="EMBL" id="FMAO01000001">
    <property type="protein sequence ID" value="SCB77428.1"/>
    <property type="molecule type" value="Genomic_DNA"/>
</dbReference>
<dbReference type="GO" id="GO:0046452">
    <property type="term" value="P:dihydrofolate metabolic process"/>
    <property type="evidence" value="ECO:0007669"/>
    <property type="project" value="TreeGrafter"/>
</dbReference>